<dbReference type="OrthoDB" id="5413981at2759"/>
<evidence type="ECO:0000313" key="2">
    <source>
        <dbReference type="EMBL" id="EHA23286.1"/>
    </source>
</evidence>
<proteinExistence type="predicted"/>
<dbReference type="AlphaFoldDB" id="G3Y147"/>
<gene>
    <name evidence="2" type="ORF">ASPNIDRAFT_37299</name>
</gene>
<dbReference type="EMBL" id="ACJE01000010">
    <property type="protein sequence ID" value="EHA23286.1"/>
    <property type="molecule type" value="Genomic_DNA"/>
</dbReference>
<name>G3Y147_ASPNA</name>
<reference evidence="2 3" key="1">
    <citation type="journal article" date="2011" name="Genome Res.">
        <title>Comparative genomics of citric-acid-producing Aspergillus niger ATCC 1015 versus enzyme-producing CBS 513.88.</title>
        <authorList>
            <person name="Andersen M.R."/>
            <person name="Salazar M.P."/>
            <person name="Schaap P.J."/>
            <person name="van de Vondervoort P.J."/>
            <person name="Culley D."/>
            <person name="Thykaer J."/>
            <person name="Frisvad J.C."/>
            <person name="Nielsen K.F."/>
            <person name="Albang R."/>
            <person name="Albermann K."/>
            <person name="Berka R.M."/>
            <person name="Braus G.H."/>
            <person name="Braus-Stromeyer S.A."/>
            <person name="Corrochano L.M."/>
            <person name="Dai Z."/>
            <person name="van Dijck P.W."/>
            <person name="Hofmann G."/>
            <person name="Lasure L.L."/>
            <person name="Magnuson J.K."/>
            <person name="Menke H."/>
            <person name="Meijer M."/>
            <person name="Meijer S.L."/>
            <person name="Nielsen J.B."/>
            <person name="Nielsen M.L."/>
            <person name="van Ooyen A.J."/>
            <person name="Pel H.J."/>
            <person name="Poulsen L."/>
            <person name="Samson R.A."/>
            <person name="Stam H."/>
            <person name="Tsang A."/>
            <person name="van den Brink J.M."/>
            <person name="Atkins A."/>
            <person name="Aerts A."/>
            <person name="Shapiro H."/>
            <person name="Pangilinan J."/>
            <person name="Salamov A."/>
            <person name="Lou Y."/>
            <person name="Lindquist E."/>
            <person name="Lucas S."/>
            <person name="Grimwood J."/>
            <person name="Grigoriev I.V."/>
            <person name="Kubicek C.P."/>
            <person name="Martinez D."/>
            <person name="van Peij N.N."/>
            <person name="Roubos J.A."/>
            <person name="Nielsen J."/>
            <person name="Baker S.E."/>
        </authorList>
    </citation>
    <scope>NUCLEOTIDE SEQUENCE [LARGE SCALE GENOMIC DNA]</scope>
    <source>
        <strain evidence="3">ATCC 1015 / CBS 113.46 / FGSC A1144 / LSHB Ac4 / NCTC 3858a / NRRL 328 / USDA 3528.7</strain>
    </source>
</reference>
<evidence type="ECO:0000313" key="3">
    <source>
        <dbReference type="Proteomes" id="UP000009038"/>
    </source>
</evidence>
<evidence type="ECO:0000256" key="1">
    <source>
        <dbReference type="SAM" id="MobiDB-lite"/>
    </source>
</evidence>
<comment type="caution">
    <text evidence="2">The sequence shown here is derived from an EMBL/GenBank/DDBJ whole genome shotgun (WGS) entry which is preliminary data.</text>
</comment>
<sequence length="207" mass="23429">MTRRGRTGPVHTRGNAKVPGGRNGIPQEIWEHDRIDVADVSGVGWKTEDDDEATINPLALNRPTRYALLLTPGPCLYNLLHERNKYIRPQGVENRASRPLSRTQATRRDVSSWVGDHQRIPSVLCPFPYKDSSLAQSQHFVCMAAADLFIDMNNNMEDERPKIQTGRPQHRVEVQAHCWGPVFATWYTSTQPMGGTGLSTWYNHSRV</sequence>
<feature type="region of interest" description="Disordered" evidence="1">
    <location>
        <begin position="1"/>
        <end position="26"/>
    </location>
</feature>
<organism evidence="2 3">
    <name type="scientific">Aspergillus niger (strain ATCC 1015 / CBS 113.46 / FGSC A1144 / LSHB Ac4 / NCTC 3858a / NRRL 328 / USDA 3528.7)</name>
    <dbReference type="NCBI Taxonomy" id="380704"/>
    <lineage>
        <taxon>Eukaryota</taxon>
        <taxon>Fungi</taxon>
        <taxon>Dikarya</taxon>
        <taxon>Ascomycota</taxon>
        <taxon>Pezizomycotina</taxon>
        <taxon>Eurotiomycetes</taxon>
        <taxon>Eurotiomycetidae</taxon>
        <taxon>Eurotiales</taxon>
        <taxon>Aspergillaceae</taxon>
        <taxon>Aspergillus</taxon>
        <taxon>Aspergillus subgen. Circumdati</taxon>
    </lineage>
</organism>
<protein>
    <submittedName>
        <fullName evidence="2">Uncharacterized protein</fullName>
    </submittedName>
</protein>
<dbReference type="HOGENOM" id="CLU_1326105_0_0_1"/>
<accession>G3Y147</accession>
<dbReference type="Proteomes" id="UP000009038">
    <property type="component" value="Unassembled WGS sequence"/>
</dbReference>